<dbReference type="AlphaFoldDB" id="A0A1Y4LNZ1"/>
<comment type="caution">
    <text evidence="5">The sequence shown here is derived from an EMBL/GenBank/DDBJ whole genome shotgun (WGS) entry which is preliminary data.</text>
</comment>
<gene>
    <name evidence="5" type="ORF">B5F15_07265</name>
</gene>
<dbReference type="InterPro" id="IPR020449">
    <property type="entry name" value="Tscrpt_reg_AraC-type_HTH"/>
</dbReference>
<dbReference type="PROSITE" id="PS00041">
    <property type="entry name" value="HTH_ARAC_FAMILY_1"/>
    <property type="match status" value="1"/>
</dbReference>
<accession>A0A1Y4LNZ1</accession>
<dbReference type="PANTHER" id="PTHR47893:SF1">
    <property type="entry name" value="REGULATORY PROTEIN PCHR"/>
    <property type="match status" value="1"/>
</dbReference>
<keyword evidence="1" id="KW-0805">Transcription regulation</keyword>
<keyword evidence="3" id="KW-0804">Transcription</keyword>
<name>A0A1Y4LNZ1_9FIRM</name>
<dbReference type="InterPro" id="IPR018060">
    <property type="entry name" value="HTH_AraC"/>
</dbReference>
<dbReference type="InterPro" id="IPR018062">
    <property type="entry name" value="HTH_AraC-typ_CS"/>
</dbReference>
<dbReference type="PRINTS" id="PR00032">
    <property type="entry name" value="HTHARAC"/>
</dbReference>
<evidence type="ECO:0000256" key="3">
    <source>
        <dbReference type="ARBA" id="ARBA00023163"/>
    </source>
</evidence>
<evidence type="ECO:0000256" key="2">
    <source>
        <dbReference type="ARBA" id="ARBA00023125"/>
    </source>
</evidence>
<dbReference type="EMBL" id="NFKL01000009">
    <property type="protein sequence ID" value="OUP58384.1"/>
    <property type="molecule type" value="Genomic_DNA"/>
</dbReference>
<dbReference type="SMART" id="SM00342">
    <property type="entry name" value="HTH_ARAC"/>
    <property type="match status" value="1"/>
</dbReference>
<evidence type="ECO:0000313" key="6">
    <source>
        <dbReference type="Proteomes" id="UP000195326"/>
    </source>
</evidence>
<evidence type="ECO:0000256" key="1">
    <source>
        <dbReference type="ARBA" id="ARBA00023015"/>
    </source>
</evidence>
<evidence type="ECO:0000259" key="4">
    <source>
        <dbReference type="PROSITE" id="PS01124"/>
    </source>
</evidence>
<reference evidence="6" key="1">
    <citation type="submission" date="2017-04" db="EMBL/GenBank/DDBJ databases">
        <title>Function of individual gut microbiota members based on whole genome sequencing of pure cultures obtained from chicken caecum.</title>
        <authorList>
            <person name="Medvecky M."/>
            <person name="Cejkova D."/>
            <person name="Polansky O."/>
            <person name="Karasova D."/>
            <person name="Kubasova T."/>
            <person name="Cizek A."/>
            <person name="Rychlik I."/>
        </authorList>
    </citation>
    <scope>NUCLEOTIDE SEQUENCE [LARGE SCALE GENOMIC DNA]</scope>
    <source>
        <strain evidence="6">An179</strain>
    </source>
</reference>
<dbReference type="InterPro" id="IPR053142">
    <property type="entry name" value="PchR_regulatory_protein"/>
</dbReference>
<organism evidence="5 6">
    <name type="scientific">Butyricicoccus pullicaecorum</name>
    <dbReference type="NCBI Taxonomy" id="501571"/>
    <lineage>
        <taxon>Bacteria</taxon>
        <taxon>Bacillati</taxon>
        <taxon>Bacillota</taxon>
        <taxon>Clostridia</taxon>
        <taxon>Eubacteriales</taxon>
        <taxon>Butyricicoccaceae</taxon>
        <taxon>Butyricicoccus</taxon>
    </lineage>
</organism>
<keyword evidence="2" id="KW-0238">DNA-binding</keyword>
<dbReference type="RefSeq" id="WP_087414907.1">
    <property type="nucleotide sequence ID" value="NZ_NFKL01000009.1"/>
</dbReference>
<protein>
    <submittedName>
        <fullName evidence="5">AraC family transcriptional regulator</fullName>
    </submittedName>
</protein>
<dbReference type="Proteomes" id="UP000195326">
    <property type="component" value="Unassembled WGS sequence"/>
</dbReference>
<dbReference type="InterPro" id="IPR009057">
    <property type="entry name" value="Homeodomain-like_sf"/>
</dbReference>
<dbReference type="Gene3D" id="1.10.10.60">
    <property type="entry name" value="Homeodomain-like"/>
    <property type="match status" value="2"/>
</dbReference>
<dbReference type="GO" id="GO:0043565">
    <property type="term" value="F:sequence-specific DNA binding"/>
    <property type="evidence" value="ECO:0007669"/>
    <property type="project" value="InterPro"/>
</dbReference>
<evidence type="ECO:0000313" key="5">
    <source>
        <dbReference type="EMBL" id="OUP58384.1"/>
    </source>
</evidence>
<dbReference type="GO" id="GO:0003700">
    <property type="term" value="F:DNA-binding transcription factor activity"/>
    <property type="evidence" value="ECO:0007669"/>
    <property type="project" value="InterPro"/>
</dbReference>
<feature type="domain" description="HTH araC/xylS-type" evidence="4">
    <location>
        <begin position="219"/>
        <end position="317"/>
    </location>
</feature>
<sequence>MTGIIEQYYAPLLKKHGFVPEPDNDQYGPLGLCWKLSPEVGEGSYWTYGQRDLFDIKIHNFSFNKDFMLEFDLPECLSITRYDSISGEELSPYRRLSAGCIKTYVGGYKPYQVIVHKNIPVRSIGIEITPAYYEDYLKKQYPEEYRNPIEAFREIDQTTDFPEMYRLLSELQSYRGTGIAAKLYYESKVAEALSLVVEYQKKRSVSDHKLVPQDLERIQTVAAYLSDHYAGEVPIERLAQIACMGTTKLKSSFKKVYGCTITEYIQQRRMSQAEYLLAHTDLQIGQIAQTIGYSTSSRFAELFRRSTGLLPLEYRKMANRK</sequence>
<proteinExistence type="predicted"/>
<dbReference type="PROSITE" id="PS01124">
    <property type="entry name" value="HTH_ARAC_FAMILY_2"/>
    <property type="match status" value="1"/>
</dbReference>
<dbReference type="Pfam" id="PF12833">
    <property type="entry name" value="HTH_18"/>
    <property type="match status" value="1"/>
</dbReference>
<dbReference type="SUPFAM" id="SSF46689">
    <property type="entry name" value="Homeodomain-like"/>
    <property type="match status" value="2"/>
</dbReference>
<dbReference type="PANTHER" id="PTHR47893">
    <property type="entry name" value="REGULATORY PROTEIN PCHR"/>
    <property type="match status" value="1"/>
</dbReference>